<dbReference type="RefSeq" id="XP_068365233.1">
    <property type="nucleotide sequence ID" value="XM_068491476.1"/>
</dbReference>
<organism evidence="2 3">
    <name type="scientific">Tritrichomonas foetus</name>
    <dbReference type="NCBI Taxonomy" id="1144522"/>
    <lineage>
        <taxon>Eukaryota</taxon>
        <taxon>Metamonada</taxon>
        <taxon>Parabasalia</taxon>
        <taxon>Tritrichomonadida</taxon>
        <taxon>Tritrichomonadidae</taxon>
        <taxon>Tritrichomonas</taxon>
    </lineage>
</organism>
<comment type="caution">
    <text evidence="2">The sequence shown here is derived from an EMBL/GenBank/DDBJ whole genome shotgun (WGS) entry which is preliminary data.</text>
</comment>
<keyword evidence="1" id="KW-0812">Transmembrane</keyword>
<keyword evidence="1" id="KW-1133">Transmembrane helix</keyword>
<reference evidence="2" key="1">
    <citation type="submission" date="2016-10" db="EMBL/GenBank/DDBJ databases">
        <authorList>
            <person name="Benchimol M."/>
            <person name="Almeida L.G."/>
            <person name="Vasconcelos A.T."/>
            <person name="Perreira-Neves A."/>
            <person name="Rosa I.A."/>
            <person name="Tasca T."/>
            <person name="Bogo M.R."/>
            <person name="de Souza W."/>
        </authorList>
    </citation>
    <scope>NUCLEOTIDE SEQUENCE [LARGE SCALE GENOMIC DNA]</scope>
    <source>
        <strain evidence="2">K</strain>
    </source>
</reference>
<evidence type="ECO:0000256" key="1">
    <source>
        <dbReference type="SAM" id="Phobius"/>
    </source>
</evidence>
<evidence type="ECO:0000313" key="2">
    <source>
        <dbReference type="EMBL" id="OHT12097.1"/>
    </source>
</evidence>
<dbReference type="AlphaFoldDB" id="A0A1J4KLC4"/>
<name>A0A1J4KLC4_9EUKA</name>
<keyword evidence="1" id="KW-0472">Membrane</keyword>
<dbReference type="EMBL" id="MLAK01000571">
    <property type="protein sequence ID" value="OHT12097.1"/>
    <property type="molecule type" value="Genomic_DNA"/>
</dbReference>
<accession>A0A1J4KLC4</accession>
<sequence length="206" mass="23571">MDQFPSESRIIHLEPLMLYKYYKDNYDDYFDEYFVYGIYVNCYFIVPVTATYGKRKITLSFENGKSLTILAPHERTSVSLYAQDGSIVNCENDLQSADVIPPCIINTYRGESGQGIKLNGIWPTLKSSKIKSIYLGNGLWVNSFYISRSFYGNYSYGAQNFPVSNEYSSANIVLTLTETNCSLVGDFYMNNFTINLQNDIETTLYI</sequence>
<dbReference type="VEuPathDB" id="TrichDB:TRFO_03719"/>
<protein>
    <submittedName>
        <fullName evidence="2">Uncharacterized protein</fullName>
    </submittedName>
</protein>
<dbReference type="GeneID" id="94826180"/>
<keyword evidence="3" id="KW-1185">Reference proteome</keyword>
<gene>
    <name evidence="2" type="ORF">TRFO_03719</name>
</gene>
<dbReference type="Proteomes" id="UP000179807">
    <property type="component" value="Unassembled WGS sequence"/>
</dbReference>
<proteinExistence type="predicted"/>
<evidence type="ECO:0000313" key="3">
    <source>
        <dbReference type="Proteomes" id="UP000179807"/>
    </source>
</evidence>
<feature type="transmembrane region" description="Helical" evidence="1">
    <location>
        <begin position="33"/>
        <end position="53"/>
    </location>
</feature>